<accession>A0AAD6MWT1</accession>
<feature type="chain" id="PRO_5042122923" evidence="1">
    <location>
        <begin position="21"/>
        <end position="131"/>
    </location>
</feature>
<gene>
    <name evidence="2" type="ORF">N7493_005725</name>
</gene>
<proteinExistence type="predicted"/>
<feature type="signal peptide" evidence="1">
    <location>
        <begin position="1"/>
        <end position="20"/>
    </location>
</feature>
<name>A0AAD6MWT1_9EURO</name>
<reference evidence="2" key="2">
    <citation type="submission" date="2023-01" db="EMBL/GenBank/DDBJ databases">
        <authorList>
            <person name="Petersen C."/>
        </authorList>
    </citation>
    <scope>NUCLEOTIDE SEQUENCE</scope>
    <source>
        <strain evidence="2">IBT 17514</strain>
    </source>
</reference>
<sequence length="131" mass="14218">MHITQIFGICLVALASTTVARPHLAGPYHGQKIAIQVPTNSTAQNATTTGTRTTVPLSTASSLVHSKNGTRVHVSHGLNSVQKPTKGSNHCNELCSLEAQTCTIAVPEDDKFCWQTYTRCIKKCRPDNFQK</sequence>
<evidence type="ECO:0000256" key="1">
    <source>
        <dbReference type="SAM" id="SignalP"/>
    </source>
</evidence>
<evidence type="ECO:0000313" key="2">
    <source>
        <dbReference type="EMBL" id="KAJ5727905.1"/>
    </source>
</evidence>
<dbReference type="AlphaFoldDB" id="A0AAD6MWT1"/>
<organism evidence="2 3">
    <name type="scientific">Penicillium malachiteum</name>
    <dbReference type="NCBI Taxonomy" id="1324776"/>
    <lineage>
        <taxon>Eukaryota</taxon>
        <taxon>Fungi</taxon>
        <taxon>Dikarya</taxon>
        <taxon>Ascomycota</taxon>
        <taxon>Pezizomycotina</taxon>
        <taxon>Eurotiomycetes</taxon>
        <taxon>Eurotiomycetidae</taxon>
        <taxon>Eurotiales</taxon>
        <taxon>Aspergillaceae</taxon>
        <taxon>Penicillium</taxon>
    </lineage>
</organism>
<comment type="caution">
    <text evidence="2">The sequence shown here is derived from an EMBL/GenBank/DDBJ whole genome shotgun (WGS) entry which is preliminary data.</text>
</comment>
<keyword evidence="3" id="KW-1185">Reference proteome</keyword>
<reference evidence="2" key="1">
    <citation type="journal article" date="2023" name="IMA Fungus">
        <title>Comparative genomic study of the Penicillium genus elucidates a diverse pangenome and 15 lateral gene transfer events.</title>
        <authorList>
            <person name="Petersen C."/>
            <person name="Sorensen T."/>
            <person name="Nielsen M.R."/>
            <person name="Sondergaard T.E."/>
            <person name="Sorensen J.L."/>
            <person name="Fitzpatrick D.A."/>
            <person name="Frisvad J.C."/>
            <person name="Nielsen K.L."/>
        </authorList>
    </citation>
    <scope>NUCLEOTIDE SEQUENCE</scope>
    <source>
        <strain evidence="2">IBT 17514</strain>
    </source>
</reference>
<dbReference type="Proteomes" id="UP001215712">
    <property type="component" value="Unassembled WGS sequence"/>
</dbReference>
<protein>
    <submittedName>
        <fullName evidence="2">Uncharacterized protein</fullName>
    </submittedName>
</protein>
<keyword evidence="1" id="KW-0732">Signal</keyword>
<dbReference type="EMBL" id="JAQJAN010000006">
    <property type="protein sequence ID" value="KAJ5727905.1"/>
    <property type="molecule type" value="Genomic_DNA"/>
</dbReference>
<evidence type="ECO:0000313" key="3">
    <source>
        <dbReference type="Proteomes" id="UP001215712"/>
    </source>
</evidence>